<proteinExistence type="predicted"/>
<dbReference type="PROSITE" id="PS51186">
    <property type="entry name" value="GNAT"/>
    <property type="match status" value="1"/>
</dbReference>
<accession>A0A7M3ANY8</accession>
<name>A0A7M3ANY8_PSEAI</name>
<dbReference type="InterPro" id="IPR000182">
    <property type="entry name" value="GNAT_dom"/>
</dbReference>
<dbReference type="InterPro" id="IPR050680">
    <property type="entry name" value="YpeA/RimI_acetyltransf"/>
</dbReference>
<dbReference type="Proteomes" id="UP000433532">
    <property type="component" value="Unassembled WGS sequence"/>
</dbReference>
<dbReference type="CDD" id="cd04301">
    <property type="entry name" value="NAT_SF"/>
    <property type="match status" value="1"/>
</dbReference>
<evidence type="ECO:0000313" key="4">
    <source>
        <dbReference type="EMBL" id="MUI39541.1"/>
    </source>
</evidence>
<gene>
    <name evidence="4" type="ORF">GNQ48_31680</name>
</gene>
<evidence type="ECO:0000256" key="2">
    <source>
        <dbReference type="ARBA" id="ARBA00023315"/>
    </source>
</evidence>
<dbReference type="GO" id="GO:0016747">
    <property type="term" value="F:acyltransferase activity, transferring groups other than amino-acyl groups"/>
    <property type="evidence" value="ECO:0007669"/>
    <property type="project" value="InterPro"/>
</dbReference>
<keyword evidence="2" id="KW-0012">Acyltransferase</keyword>
<organism evidence="4 5">
    <name type="scientific">Pseudomonas aeruginosa</name>
    <dbReference type="NCBI Taxonomy" id="287"/>
    <lineage>
        <taxon>Bacteria</taxon>
        <taxon>Pseudomonadati</taxon>
        <taxon>Pseudomonadota</taxon>
        <taxon>Gammaproteobacteria</taxon>
        <taxon>Pseudomonadales</taxon>
        <taxon>Pseudomonadaceae</taxon>
        <taxon>Pseudomonas</taxon>
    </lineage>
</organism>
<evidence type="ECO:0000259" key="3">
    <source>
        <dbReference type="PROSITE" id="PS51186"/>
    </source>
</evidence>
<protein>
    <submittedName>
        <fullName evidence="4">GNAT family N-acetyltransferase</fullName>
    </submittedName>
</protein>
<evidence type="ECO:0000256" key="1">
    <source>
        <dbReference type="ARBA" id="ARBA00022679"/>
    </source>
</evidence>
<dbReference type="Pfam" id="PF00583">
    <property type="entry name" value="Acetyltransf_1"/>
    <property type="match status" value="1"/>
</dbReference>
<keyword evidence="1 4" id="KW-0808">Transferase</keyword>
<evidence type="ECO:0000313" key="5">
    <source>
        <dbReference type="Proteomes" id="UP000433532"/>
    </source>
</evidence>
<dbReference type="EMBL" id="WOAD01000066">
    <property type="protein sequence ID" value="MUI39541.1"/>
    <property type="molecule type" value="Genomic_DNA"/>
</dbReference>
<dbReference type="InterPro" id="IPR016181">
    <property type="entry name" value="Acyl_CoA_acyltransferase"/>
</dbReference>
<comment type="caution">
    <text evidence="4">The sequence shown here is derived from an EMBL/GenBank/DDBJ whole genome shotgun (WGS) entry which is preliminary data.</text>
</comment>
<dbReference type="Gene3D" id="3.40.630.30">
    <property type="match status" value="1"/>
</dbReference>
<reference evidence="4 5" key="1">
    <citation type="submission" date="2019-11" db="EMBL/GenBank/DDBJ databases">
        <title>Genomes of ocular Pseudomonas aeruginosa isolates.</title>
        <authorList>
            <person name="Khan M."/>
            <person name="Rice S.A."/>
            <person name="Willcox M.D.P."/>
            <person name="Stapleton F."/>
        </authorList>
    </citation>
    <scope>NUCLEOTIDE SEQUENCE [LARGE SCALE GENOMIC DNA]</scope>
    <source>
        <strain evidence="4 5">PA221</strain>
    </source>
</reference>
<dbReference type="AlphaFoldDB" id="A0A7M3ANY8"/>
<dbReference type="PANTHER" id="PTHR43420">
    <property type="entry name" value="ACETYLTRANSFERASE"/>
    <property type="match status" value="1"/>
</dbReference>
<dbReference type="SUPFAM" id="SSF55729">
    <property type="entry name" value="Acyl-CoA N-acyltransferases (Nat)"/>
    <property type="match status" value="1"/>
</dbReference>
<sequence>MTLLTYRPAKPDDAALCINIRGLTRENAFSEEELRELGITVESWSKGIQDGSCPGFIASAEGQMIGYCFGDRDTGEIVVLALLPEYEGQGVGKRLLAMVIEELKKHEFHRLFLSCSSDPNVRSYGFYRRLGWSPTGEKDEYGDEILEIKLKHY</sequence>
<feature type="domain" description="N-acetyltransferase" evidence="3">
    <location>
        <begin position="4"/>
        <end position="152"/>
    </location>
</feature>
<dbReference type="RefSeq" id="WP_071537918.1">
    <property type="nucleotide sequence ID" value="NZ_CP042269.1"/>
</dbReference>